<sequence>MTRQEKNEIIAKSRADYLRTDLIYTTMQLNSKLTVELGKLEENKNSNITNRVIRLAEVTAKFTDLTTRYITDIDAIIQNTMGK</sequence>
<organism evidence="1 2">
    <name type="scientific">Enterococcus faecium</name>
    <name type="common">Streptococcus faecium</name>
    <dbReference type="NCBI Taxonomy" id="1352"/>
    <lineage>
        <taxon>Bacteria</taxon>
        <taxon>Bacillati</taxon>
        <taxon>Bacillota</taxon>
        <taxon>Bacilli</taxon>
        <taxon>Lactobacillales</taxon>
        <taxon>Enterococcaceae</taxon>
        <taxon>Enterococcus</taxon>
    </lineage>
</organism>
<proteinExistence type="predicted"/>
<evidence type="ECO:0000313" key="2">
    <source>
        <dbReference type="Proteomes" id="UP000448762"/>
    </source>
</evidence>
<protein>
    <submittedName>
        <fullName evidence="1">Uncharacterized protein</fullName>
    </submittedName>
</protein>
<comment type="caution">
    <text evidence="1">The sequence shown here is derived from an EMBL/GenBank/DDBJ whole genome shotgun (WGS) entry which is preliminary data.</text>
</comment>
<evidence type="ECO:0000313" key="1">
    <source>
        <dbReference type="EMBL" id="KAA0689027.1"/>
    </source>
</evidence>
<accession>A0A7V7GKW3</accession>
<reference evidence="1 2" key="1">
    <citation type="submission" date="2018-07" db="EMBL/GenBank/DDBJ databases">
        <title>High quality draft genome sequencing of Enterococcus faecium exhibiting probiotic potential isolated from mucus of freshwater fish.</title>
        <authorList>
            <person name="El-Jeni R."/>
            <person name="Ghedira K."/>
            <person name="Abdelhak S."/>
            <person name="El-Bour M."/>
            <person name="Bouhaouala-Zahar B."/>
        </authorList>
    </citation>
    <scope>NUCLEOTIDE SEQUENCE [LARGE SCALE GENOMIC DNA]</scope>
    <source>
        <strain evidence="1 2">R.A73</strain>
    </source>
</reference>
<dbReference type="AlphaFoldDB" id="A0A7V7GKW3"/>
<gene>
    <name evidence="1" type="ORF">DTX73_12160</name>
</gene>
<dbReference type="RefSeq" id="WP_010737836.1">
    <property type="nucleotide sequence ID" value="NZ_JADBBV010000011.1"/>
</dbReference>
<name>A0A7V7GKW3_ENTFC</name>
<dbReference type="Proteomes" id="UP000448762">
    <property type="component" value="Unassembled WGS sequence"/>
</dbReference>
<dbReference type="EMBL" id="QOVC01000010">
    <property type="protein sequence ID" value="KAA0689027.1"/>
    <property type="molecule type" value="Genomic_DNA"/>
</dbReference>